<feature type="compositionally biased region" description="Polar residues" evidence="1">
    <location>
        <begin position="105"/>
        <end position="115"/>
    </location>
</feature>
<proteinExistence type="predicted"/>
<evidence type="ECO:0000313" key="3">
    <source>
        <dbReference type="Proteomes" id="UP000640335"/>
    </source>
</evidence>
<name>A0ABR8Q090_9CLOT</name>
<comment type="caution">
    <text evidence="2">The sequence shown here is derived from an EMBL/GenBank/DDBJ whole genome shotgun (WGS) entry which is preliminary data.</text>
</comment>
<organism evidence="2 3">
    <name type="scientific">Clostridium gallinarum</name>
    <dbReference type="NCBI Taxonomy" id="2762246"/>
    <lineage>
        <taxon>Bacteria</taxon>
        <taxon>Bacillati</taxon>
        <taxon>Bacillota</taxon>
        <taxon>Clostridia</taxon>
        <taxon>Eubacteriales</taxon>
        <taxon>Clostridiaceae</taxon>
        <taxon>Clostridium</taxon>
    </lineage>
</organism>
<keyword evidence="3" id="KW-1185">Reference proteome</keyword>
<dbReference type="InterPro" id="IPR024997">
    <property type="entry name" value="DUF3892"/>
</dbReference>
<feature type="region of interest" description="Disordered" evidence="1">
    <location>
        <begin position="96"/>
        <end position="115"/>
    </location>
</feature>
<gene>
    <name evidence="2" type="ORF">H9660_01625</name>
</gene>
<evidence type="ECO:0000256" key="1">
    <source>
        <dbReference type="SAM" id="MobiDB-lite"/>
    </source>
</evidence>
<protein>
    <submittedName>
        <fullName evidence="2">DUF3892 domain-containing protein</fullName>
    </submittedName>
</protein>
<accession>A0ABR8Q090</accession>
<reference evidence="2 3" key="1">
    <citation type="submission" date="2020-08" db="EMBL/GenBank/DDBJ databases">
        <title>A Genomic Blueprint of the Chicken Gut Microbiome.</title>
        <authorList>
            <person name="Gilroy R."/>
            <person name="Ravi A."/>
            <person name="Getino M."/>
            <person name="Pursley I."/>
            <person name="Horton D.L."/>
            <person name="Alikhan N.-F."/>
            <person name="Baker D."/>
            <person name="Gharbi K."/>
            <person name="Hall N."/>
            <person name="Watson M."/>
            <person name="Adriaenssens E.M."/>
            <person name="Foster-Nyarko E."/>
            <person name="Jarju S."/>
            <person name="Secka A."/>
            <person name="Antonio M."/>
            <person name="Oren A."/>
            <person name="Chaudhuri R."/>
            <person name="La Ragione R.M."/>
            <person name="Hildebrand F."/>
            <person name="Pallen M.J."/>
        </authorList>
    </citation>
    <scope>NUCLEOTIDE SEQUENCE [LARGE SCALE GENOMIC DNA]</scope>
    <source>
        <strain evidence="2 3">Sa3CUN1</strain>
    </source>
</reference>
<evidence type="ECO:0000313" key="2">
    <source>
        <dbReference type="EMBL" id="MBD7913838.1"/>
    </source>
</evidence>
<dbReference type="Pfam" id="PF13031">
    <property type="entry name" value="DUF3892"/>
    <property type="match status" value="1"/>
</dbReference>
<sequence length="115" mass="12315">MIFLGQNNTKIVGGVILNNKDDNMVGGLPKNINKEVPTAKDDAKTITGLIKKSGEIVGYELSNSERVTKEQGVQMAKEGNIAGVAVGVSKKGEEYLRSLPDQDENNNLSSLPTVE</sequence>
<dbReference type="Proteomes" id="UP000640335">
    <property type="component" value="Unassembled WGS sequence"/>
</dbReference>
<dbReference type="EMBL" id="JACSQZ010000004">
    <property type="protein sequence ID" value="MBD7913838.1"/>
    <property type="molecule type" value="Genomic_DNA"/>
</dbReference>